<evidence type="ECO:0000313" key="1">
    <source>
        <dbReference type="EMBL" id="GAA5063841.1"/>
    </source>
</evidence>
<dbReference type="AlphaFoldDB" id="A0AAV3UQ48"/>
<dbReference type="EMBL" id="BAABKX010000030">
    <property type="protein sequence ID" value="GAA5063841.1"/>
    <property type="molecule type" value="Genomic_DNA"/>
</dbReference>
<sequence length="123" mass="12424">MVAILVVMVSMTSGCLTLDPTVTLGTADSSVFKGASTTDSVAAGKVDTRVTLTDGATTSEGVTQLNVIDATGKAVYKTPVESGETSVTLMLPTTGTVTIVAVNTVNGTVVETRNATITGKKVI</sequence>
<evidence type="ECO:0000313" key="2">
    <source>
        <dbReference type="Proteomes" id="UP001501729"/>
    </source>
</evidence>
<protein>
    <submittedName>
        <fullName evidence="1">Uncharacterized protein</fullName>
    </submittedName>
</protein>
<keyword evidence="2" id="KW-1185">Reference proteome</keyword>
<accession>A0AAV3UQ48</accession>
<proteinExistence type="predicted"/>
<name>A0AAV3UQ48_9EURY</name>
<gene>
    <name evidence="1" type="ORF">GCM10025751_52620</name>
</gene>
<comment type="caution">
    <text evidence="1">The sequence shown here is derived from an EMBL/GenBank/DDBJ whole genome shotgun (WGS) entry which is preliminary data.</text>
</comment>
<dbReference type="Proteomes" id="UP001501729">
    <property type="component" value="Unassembled WGS sequence"/>
</dbReference>
<organism evidence="1 2">
    <name type="scientific">Haladaptatus pallidirubidus</name>
    <dbReference type="NCBI Taxonomy" id="1008152"/>
    <lineage>
        <taxon>Archaea</taxon>
        <taxon>Methanobacteriati</taxon>
        <taxon>Methanobacteriota</taxon>
        <taxon>Stenosarchaea group</taxon>
        <taxon>Halobacteria</taxon>
        <taxon>Halobacteriales</taxon>
        <taxon>Haladaptataceae</taxon>
        <taxon>Haladaptatus</taxon>
    </lineage>
</organism>
<reference evidence="1 2" key="1">
    <citation type="journal article" date="2019" name="Int. J. Syst. Evol. Microbiol.">
        <title>The Global Catalogue of Microorganisms (GCM) 10K type strain sequencing project: providing services to taxonomists for standard genome sequencing and annotation.</title>
        <authorList>
            <consortium name="The Broad Institute Genomics Platform"/>
            <consortium name="The Broad Institute Genome Sequencing Center for Infectious Disease"/>
            <person name="Wu L."/>
            <person name="Ma J."/>
        </authorList>
    </citation>
    <scope>NUCLEOTIDE SEQUENCE [LARGE SCALE GENOMIC DNA]</scope>
    <source>
        <strain evidence="1 2">JCM 17504</strain>
    </source>
</reference>